<proteinExistence type="predicted"/>
<evidence type="ECO:0000313" key="1">
    <source>
        <dbReference type="EMBL" id="MBF7957875.1"/>
    </source>
</evidence>
<dbReference type="Proteomes" id="UP000600307">
    <property type="component" value="Unassembled WGS sequence"/>
</dbReference>
<name>A0ABS0DVF4_9GAMM</name>
<keyword evidence="2" id="KW-1185">Reference proteome</keyword>
<dbReference type="EMBL" id="JADOBH010000005">
    <property type="protein sequence ID" value="MBF7957875.1"/>
    <property type="molecule type" value="Genomic_DNA"/>
</dbReference>
<organism evidence="1 2">
    <name type="scientific">Rahnella victoriana</name>
    <dbReference type="NCBI Taxonomy" id="1510570"/>
    <lineage>
        <taxon>Bacteria</taxon>
        <taxon>Pseudomonadati</taxon>
        <taxon>Pseudomonadota</taxon>
        <taxon>Gammaproteobacteria</taxon>
        <taxon>Enterobacterales</taxon>
        <taxon>Yersiniaceae</taxon>
        <taxon>Rahnella</taxon>
    </lineage>
</organism>
<evidence type="ECO:0008006" key="3">
    <source>
        <dbReference type="Google" id="ProtNLM"/>
    </source>
</evidence>
<accession>A0ABS0DVF4</accession>
<sequence>MGLTPHETPPVRELIDRSRVLVNAILERPDEAGPNFVMLLILADQLQMLENSFEDEEVRQLRDDKSS</sequence>
<reference evidence="1 2" key="1">
    <citation type="submission" date="2020-11" db="EMBL/GenBank/DDBJ databases">
        <title>Taxonomic investigation of Rahnella spp.</title>
        <authorList>
            <person name="Lee S.D."/>
        </authorList>
    </citation>
    <scope>NUCLEOTIDE SEQUENCE [LARGE SCALE GENOMIC DNA]</scope>
    <source>
        <strain evidence="1 2">SAP-10</strain>
    </source>
</reference>
<protein>
    <recommendedName>
        <fullName evidence="3">Prophage protein</fullName>
    </recommendedName>
</protein>
<evidence type="ECO:0000313" key="2">
    <source>
        <dbReference type="Proteomes" id="UP000600307"/>
    </source>
</evidence>
<gene>
    <name evidence="1" type="ORF">IV431_20160</name>
</gene>
<comment type="caution">
    <text evidence="1">The sequence shown here is derived from an EMBL/GenBank/DDBJ whole genome shotgun (WGS) entry which is preliminary data.</text>
</comment>